<evidence type="ECO:0000313" key="3">
    <source>
        <dbReference type="Proteomes" id="UP000236752"/>
    </source>
</evidence>
<keyword evidence="3" id="KW-1185">Reference proteome</keyword>
<dbReference type="EMBL" id="FNUZ01000002">
    <property type="protein sequence ID" value="SEG13032.1"/>
    <property type="molecule type" value="Genomic_DNA"/>
</dbReference>
<dbReference type="InterPro" id="IPR036844">
    <property type="entry name" value="Hint_dom_sf"/>
</dbReference>
<organism evidence="2 3">
    <name type="scientific">Thalassococcus halodurans</name>
    <dbReference type="NCBI Taxonomy" id="373675"/>
    <lineage>
        <taxon>Bacteria</taxon>
        <taxon>Pseudomonadati</taxon>
        <taxon>Pseudomonadota</taxon>
        <taxon>Alphaproteobacteria</taxon>
        <taxon>Rhodobacterales</taxon>
        <taxon>Roseobacteraceae</taxon>
        <taxon>Thalassococcus</taxon>
    </lineage>
</organism>
<dbReference type="OrthoDB" id="6305173at2"/>
<dbReference type="Gene3D" id="2.170.16.10">
    <property type="entry name" value="Hedgehog/Intein (Hint) domain"/>
    <property type="match status" value="1"/>
</dbReference>
<feature type="domain" description="Hedgehog/Intein (Hint)" evidence="1">
    <location>
        <begin position="156"/>
        <end position="292"/>
    </location>
</feature>
<accession>A0A1H5XMW4</accession>
<dbReference type="RefSeq" id="WP_103910222.1">
    <property type="nucleotide sequence ID" value="NZ_FNUZ01000002.1"/>
</dbReference>
<evidence type="ECO:0000313" key="2">
    <source>
        <dbReference type="EMBL" id="SEG13032.1"/>
    </source>
</evidence>
<evidence type="ECO:0000259" key="1">
    <source>
        <dbReference type="Pfam" id="PF13403"/>
    </source>
</evidence>
<name>A0A1H5XMW4_9RHOB</name>
<dbReference type="AlphaFoldDB" id="A0A1H5XMW4"/>
<gene>
    <name evidence="2" type="ORF">SAMN04488045_1950</name>
</gene>
<dbReference type="Pfam" id="PF13403">
    <property type="entry name" value="Hint_2"/>
    <property type="match status" value="1"/>
</dbReference>
<dbReference type="Proteomes" id="UP000236752">
    <property type="component" value="Unassembled WGS sequence"/>
</dbReference>
<reference evidence="2 3" key="1">
    <citation type="submission" date="2016-10" db="EMBL/GenBank/DDBJ databases">
        <authorList>
            <person name="de Groot N.N."/>
        </authorList>
    </citation>
    <scope>NUCLEOTIDE SEQUENCE [LARGE SCALE GENOMIC DNA]</scope>
    <source>
        <strain evidence="2 3">DSM 26915</strain>
    </source>
</reference>
<protein>
    <submittedName>
        <fullName evidence="2">Hint domain-containing protein</fullName>
    </submittedName>
</protein>
<sequence>MPDVASWGWYVTTPWPGYSIFDYNNLDAIGNGLVIDTSQYVDVILRDANGDGIIYDDDSFDGSRTDSGEAIIGPTMTLIPEEVALYTNSTLTIYGVTYTDISLQVTLFDDGSYSVRIMDSDIPAGHYSDVTYLQLGTWDGVEYSGVALSAVDDPFVCFDASTQIRTRQGDIRVDRLVSGDEVMTLDHGYQKLVWVGHSRLRGTDANAPVVFHDPDTGDEYLSVSQQHRMLVVGPKVHEMCGQHQALIAAKHLVNNDTIRIKPRSRVHFVHILCEAHELVLANGVWSETLYLGPRSLSVLSDSARSDFLRKCPEIFARAFDEAPRTPTARPFLTGRKAKEAGAGQAFELIYESPGKVPRGVTPHGLILL</sequence>
<dbReference type="InterPro" id="IPR028992">
    <property type="entry name" value="Hedgehog/Intein_dom"/>
</dbReference>
<proteinExistence type="predicted"/>
<dbReference type="SUPFAM" id="SSF51294">
    <property type="entry name" value="Hedgehog/intein (Hint) domain"/>
    <property type="match status" value="1"/>
</dbReference>